<feature type="transmembrane region" description="Helical" evidence="6">
    <location>
        <begin position="286"/>
        <end position="309"/>
    </location>
</feature>
<gene>
    <name evidence="8" type="ORF">SAMN04488054_11323</name>
</gene>
<evidence type="ECO:0000313" key="9">
    <source>
        <dbReference type="Proteomes" id="UP000199668"/>
    </source>
</evidence>
<dbReference type="GO" id="GO:0022857">
    <property type="term" value="F:transmembrane transporter activity"/>
    <property type="evidence" value="ECO:0007669"/>
    <property type="project" value="InterPro"/>
</dbReference>
<keyword evidence="2" id="KW-0813">Transport</keyword>
<keyword evidence="3 6" id="KW-0812">Transmembrane</keyword>
<evidence type="ECO:0000256" key="5">
    <source>
        <dbReference type="ARBA" id="ARBA00023136"/>
    </source>
</evidence>
<dbReference type="InterPro" id="IPR050327">
    <property type="entry name" value="Proton-linked_MCT"/>
</dbReference>
<keyword evidence="5 6" id="KW-0472">Membrane</keyword>
<feature type="transmembrane region" description="Helical" evidence="6">
    <location>
        <begin position="252"/>
        <end position="274"/>
    </location>
</feature>
<evidence type="ECO:0000256" key="3">
    <source>
        <dbReference type="ARBA" id="ARBA00022692"/>
    </source>
</evidence>
<dbReference type="InterPro" id="IPR036259">
    <property type="entry name" value="MFS_trans_sf"/>
</dbReference>
<feature type="transmembrane region" description="Helical" evidence="6">
    <location>
        <begin position="24"/>
        <end position="44"/>
    </location>
</feature>
<evidence type="ECO:0000256" key="2">
    <source>
        <dbReference type="ARBA" id="ARBA00022448"/>
    </source>
</evidence>
<accession>A0A1I4MSK0</accession>
<feature type="transmembrane region" description="Helical" evidence="6">
    <location>
        <begin position="378"/>
        <end position="401"/>
    </location>
</feature>
<dbReference type="InterPro" id="IPR011701">
    <property type="entry name" value="MFS"/>
</dbReference>
<keyword evidence="4 6" id="KW-1133">Transmembrane helix</keyword>
<dbReference type="STRING" id="266892.SAMN04488054_11323"/>
<dbReference type="SUPFAM" id="SSF103473">
    <property type="entry name" value="MFS general substrate transporter"/>
    <property type="match status" value="1"/>
</dbReference>
<dbReference type="InterPro" id="IPR020846">
    <property type="entry name" value="MFS_dom"/>
</dbReference>
<evidence type="ECO:0000256" key="4">
    <source>
        <dbReference type="ARBA" id="ARBA00022989"/>
    </source>
</evidence>
<dbReference type="AlphaFoldDB" id="A0A1I4MSK0"/>
<reference evidence="8 9" key="1">
    <citation type="submission" date="2016-10" db="EMBL/GenBank/DDBJ databases">
        <authorList>
            <person name="de Groot N.N."/>
        </authorList>
    </citation>
    <scope>NUCLEOTIDE SEQUENCE [LARGE SCALE GENOMIC DNA]</scope>
    <source>
        <strain evidence="8 9">CGMCC 1.6134</strain>
    </source>
</reference>
<dbReference type="OrthoDB" id="182417at2"/>
<proteinExistence type="predicted"/>
<feature type="transmembrane region" description="Helical" evidence="6">
    <location>
        <begin position="155"/>
        <end position="177"/>
    </location>
</feature>
<name>A0A1I4MSK0_9BACI</name>
<feature type="domain" description="Major facilitator superfamily (MFS) profile" evidence="7">
    <location>
        <begin position="29"/>
        <end position="430"/>
    </location>
</feature>
<evidence type="ECO:0000256" key="6">
    <source>
        <dbReference type="SAM" id="Phobius"/>
    </source>
</evidence>
<dbReference type="RefSeq" id="WP_090927084.1">
    <property type="nucleotide sequence ID" value="NZ_FOTY01000013.1"/>
</dbReference>
<dbReference type="PANTHER" id="PTHR11360:SF308">
    <property type="entry name" value="BLL3089 PROTEIN"/>
    <property type="match status" value="1"/>
</dbReference>
<protein>
    <submittedName>
        <fullName evidence="8">Sugar phosphate permease</fullName>
    </submittedName>
</protein>
<comment type="subcellular location">
    <subcellularLocation>
        <location evidence="1">Cell membrane</location>
        <topology evidence="1">Multi-pass membrane protein</topology>
    </subcellularLocation>
</comment>
<dbReference type="GO" id="GO:0005886">
    <property type="term" value="C:plasma membrane"/>
    <property type="evidence" value="ECO:0007669"/>
    <property type="project" value="UniProtKB-SubCell"/>
</dbReference>
<feature type="transmembrane region" description="Helical" evidence="6">
    <location>
        <begin position="407"/>
        <end position="426"/>
    </location>
</feature>
<feature type="transmembrane region" description="Helical" evidence="6">
    <location>
        <begin position="64"/>
        <end position="83"/>
    </location>
</feature>
<dbReference type="PROSITE" id="PS50850">
    <property type="entry name" value="MFS"/>
    <property type="match status" value="1"/>
</dbReference>
<dbReference type="Pfam" id="PF07690">
    <property type="entry name" value="MFS_1"/>
    <property type="match status" value="1"/>
</dbReference>
<dbReference type="Gene3D" id="1.20.1250.20">
    <property type="entry name" value="MFS general substrate transporter like domains"/>
    <property type="match status" value="2"/>
</dbReference>
<organism evidence="8 9">
    <name type="scientific">Salibacterium qingdaonense</name>
    <dbReference type="NCBI Taxonomy" id="266892"/>
    <lineage>
        <taxon>Bacteria</taxon>
        <taxon>Bacillati</taxon>
        <taxon>Bacillota</taxon>
        <taxon>Bacilli</taxon>
        <taxon>Bacillales</taxon>
        <taxon>Bacillaceae</taxon>
    </lineage>
</organism>
<dbReference type="EMBL" id="FOTY01000013">
    <property type="protein sequence ID" value="SFM05973.1"/>
    <property type="molecule type" value="Genomic_DNA"/>
</dbReference>
<evidence type="ECO:0000313" key="8">
    <source>
        <dbReference type="EMBL" id="SFM05973.1"/>
    </source>
</evidence>
<keyword evidence="9" id="KW-1185">Reference proteome</keyword>
<evidence type="ECO:0000259" key="7">
    <source>
        <dbReference type="PROSITE" id="PS50850"/>
    </source>
</evidence>
<sequence length="436" mass="48225">MNFSDNQTARGIGKDKLPLHPPFFYGWLIVAMAALGAFFSGPGQTYSISVFMDIYIEEFEGNRTMISSLYSGATLTAGLLLFLTGRLIDKKGQRYTTVLVGTLLGAACFWNSAVIGPVMMFIGFFMLRLFGQGSMTLVPNTLVPQWFSRQRGRAFSFMTLGVLASGATMPPVHFFLIELGGWRFAWMFWGTILLIVFVPAAFIFIRNRPEDVGLLPDNDGQNGNMEEAAAASAKERDESSWSVDAAIRTKSFWFALFCAVVPSLVNTGITIHLFSILGEKGIERPIIAFLLSLMPITAFLFTLAAGFVVERIKLHMVYSFSFLLSSLTLVLLVYAQTVWSVIIFIVLWGVFDGMTKICNNMIWPEYFGLNHIGKLKSFATTAVVIGSALGPLPFGMAFDYFGQYNEILWMMTILPVTAAVLAFASPPPQKKSSPEM</sequence>
<feature type="transmembrane region" description="Helical" evidence="6">
    <location>
        <begin position="183"/>
        <end position="205"/>
    </location>
</feature>
<evidence type="ECO:0000256" key="1">
    <source>
        <dbReference type="ARBA" id="ARBA00004651"/>
    </source>
</evidence>
<dbReference type="PANTHER" id="PTHR11360">
    <property type="entry name" value="MONOCARBOXYLATE TRANSPORTER"/>
    <property type="match status" value="1"/>
</dbReference>
<dbReference type="Proteomes" id="UP000199668">
    <property type="component" value="Unassembled WGS sequence"/>
</dbReference>